<dbReference type="RefSeq" id="WP_068824162.1">
    <property type="nucleotide sequence ID" value="NZ_CP014224.1"/>
</dbReference>
<gene>
    <name evidence="1" type="ORF">AXE80_01545</name>
</gene>
<dbReference type="AlphaFoldDB" id="A0A1B1Y2T6"/>
<sequence>MKKTLLILCLFITGITCYGQELSKDDISGTWKVNKIVNSPNDLQFQALSDGFKNATFNFNDSGKFNITTSFNTEMFKVFTEKSNNSNWIFESNTQHIKIGSEQNRYSIMGIIVKQQDDKILFHLDETELIMEMAKQ</sequence>
<organism evidence="1 2">
    <name type="scientific">Wenyingzhuangia fucanilytica</name>
    <dbReference type="NCBI Taxonomy" id="1790137"/>
    <lineage>
        <taxon>Bacteria</taxon>
        <taxon>Pseudomonadati</taxon>
        <taxon>Bacteroidota</taxon>
        <taxon>Flavobacteriia</taxon>
        <taxon>Flavobacteriales</taxon>
        <taxon>Flavobacteriaceae</taxon>
        <taxon>Wenyingzhuangia</taxon>
    </lineage>
</organism>
<evidence type="ECO:0000313" key="2">
    <source>
        <dbReference type="Proteomes" id="UP000092967"/>
    </source>
</evidence>
<dbReference type="OrthoDB" id="1438285at2"/>
<protein>
    <submittedName>
        <fullName evidence="1">Uncharacterized protein</fullName>
    </submittedName>
</protein>
<dbReference type="STRING" id="1790137.AXE80_01545"/>
<reference evidence="1 2" key="1">
    <citation type="submission" date="2016-02" db="EMBL/GenBank/DDBJ databases">
        <authorList>
            <person name="Wen L."/>
            <person name="He K."/>
            <person name="Yang H."/>
        </authorList>
    </citation>
    <scope>NUCLEOTIDE SEQUENCE [LARGE SCALE GENOMIC DNA]</scope>
    <source>
        <strain evidence="1 2">CZ1127</strain>
    </source>
</reference>
<evidence type="ECO:0000313" key="1">
    <source>
        <dbReference type="EMBL" id="ANW95058.1"/>
    </source>
</evidence>
<dbReference type="KEGG" id="wfu:AXE80_01545"/>
<name>A0A1B1Y2T6_9FLAO</name>
<dbReference type="EMBL" id="CP014224">
    <property type="protein sequence ID" value="ANW95058.1"/>
    <property type="molecule type" value="Genomic_DNA"/>
</dbReference>
<proteinExistence type="predicted"/>
<dbReference type="Proteomes" id="UP000092967">
    <property type="component" value="Chromosome"/>
</dbReference>
<keyword evidence="2" id="KW-1185">Reference proteome</keyword>
<accession>A0A1B1Y2T6</accession>